<dbReference type="OrthoDB" id="3196525at2"/>
<dbReference type="GO" id="GO:0016887">
    <property type="term" value="F:ATP hydrolysis activity"/>
    <property type="evidence" value="ECO:0007669"/>
    <property type="project" value="RHEA"/>
</dbReference>
<dbReference type="InterPro" id="IPR027417">
    <property type="entry name" value="P-loop_NTPase"/>
</dbReference>
<evidence type="ECO:0000256" key="4">
    <source>
        <dbReference type="ARBA" id="ARBA00022840"/>
    </source>
</evidence>
<keyword evidence="4 9" id="KW-0067">ATP-binding</keyword>
<dbReference type="GO" id="GO:0005524">
    <property type="term" value="F:ATP binding"/>
    <property type="evidence" value="ECO:0007669"/>
    <property type="project" value="UniProtKB-UniRule"/>
</dbReference>
<reference evidence="11 12" key="1">
    <citation type="journal article" date="2013" name="Stand. Genomic Sci.">
        <title>Genomic Encyclopedia of Type Strains, Phase I: The one thousand microbial genomes (KMG-I) project.</title>
        <authorList>
            <person name="Kyrpides N.C."/>
            <person name="Woyke T."/>
            <person name="Eisen J.A."/>
            <person name="Garrity G."/>
            <person name="Lilburn T.G."/>
            <person name="Beck B.J."/>
            <person name="Whitman W.B."/>
            <person name="Hugenholtz P."/>
            <person name="Klenk H.P."/>
        </authorList>
    </citation>
    <scope>NUCLEOTIDE SEQUENCE [LARGE SCALE GENOMIC DNA]</scope>
    <source>
        <strain evidence="11 12">DSM 45044</strain>
    </source>
</reference>
<dbReference type="GO" id="GO:0043138">
    <property type="term" value="F:3'-5' DNA helicase activity"/>
    <property type="evidence" value="ECO:0007669"/>
    <property type="project" value="UniProtKB-EC"/>
</dbReference>
<dbReference type="GO" id="GO:0000725">
    <property type="term" value="P:recombinational repair"/>
    <property type="evidence" value="ECO:0007669"/>
    <property type="project" value="TreeGrafter"/>
</dbReference>
<dbReference type="Proteomes" id="UP000321617">
    <property type="component" value="Unassembled WGS sequence"/>
</dbReference>
<evidence type="ECO:0000256" key="7">
    <source>
        <dbReference type="ARBA" id="ARBA00034808"/>
    </source>
</evidence>
<dbReference type="EC" id="5.6.2.4" evidence="7"/>
<proteinExistence type="predicted"/>
<feature type="domain" description="UvrD-like helicase ATP-binding" evidence="10">
    <location>
        <begin position="243"/>
        <end position="545"/>
    </location>
</feature>
<keyword evidence="2 9" id="KW-0378">Hydrolase</keyword>
<evidence type="ECO:0000256" key="5">
    <source>
        <dbReference type="ARBA" id="ARBA00023235"/>
    </source>
</evidence>
<evidence type="ECO:0000256" key="2">
    <source>
        <dbReference type="ARBA" id="ARBA00022801"/>
    </source>
</evidence>
<keyword evidence="1 9" id="KW-0547">Nucleotide-binding</keyword>
<dbReference type="Pfam" id="PF00580">
    <property type="entry name" value="UvrD-helicase"/>
    <property type="match status" value="1"/>
</dbReference>
<evidence type="ECO:0000313" key="11">
    <source>
        <dbReference type="EMBL" id="TWJ08205.1"/>
    </source>
</evidence>
<dbReference type="PANTHER" id="PTHR11070">
    <property type="entry name" value="UVRD / RECB / PCRA DNA HELICASE FAMILY MEMBER"/>
    <property type="match status" value="1"/>
</dbReference>
<evidence type="ECO:0000256" key="1">
    <source>
        <dbReference type="ARBA" id="ARBA00022741"/>
    </source>
</evidence>
<evidence type="ECO:0000259" key="10">
    <source>
        <dbReference type="PROSITE" id="PS51198"/>
    </source>
</evidence>
<dbReference type="PROSITE" id="PS51198">
    <property type="entry name" value="UVRD_HELICASE_ATP_BIND"/>
    <property type="match status" value="1"/>
</dbReference>
<dbReference type="AlphaFoldDB" id="A0A562URF3"/>
<evidence type="ECO:0000256" key="9">
    <source>
        <dbReference type="PROSITE-ProRule" id="PRU00560"/>
    </source>
</evidence>
<evidence type="ECO:0000256" key="6">
    <source>
        <dbReference type="ARBA" id="ARBA00034617"/>
    </source>
</evidence>
<comment type="caution">
    <text evidence="11">The sequence shown here is derived from an EMBL/GenBank/DDBJ whole genome shotgun (WGS) entry which is preliminary data.</text>
</comment>
<dbReference type="PANTHER" id="PTHR11070:SF45">
    <property type="entry name" value="DNA 3'-5' HELICASE"/>
    <property type="match status" value="1"/>
</dbReference>
<dbReference type="InterPro" id="IPR014017">
    <property type="entry name" value="DNA_helicase_UvrD-like_C"/>
</dbReference>
<protein>
    <recommendedName>
        <fullName evidence="7">DNA 3'-5' helicase</fullName>
        <ecNumber evidence="7">5.6.2.4</ecNumber>
    </recommendedName>
</protein>
<comment type="catalytic activity">
    <reaction evidence="6">
        <text>Couples ATP hydrolysis with the unwinding of duplex DNA by translocating in the 3'-5' direction.</text>
        <dbReference type="EC" id="5.6.2.4"/>
    </reaction>
</comment>
<sequence>MVRKRQLLLHEGVYKELLQLDAAVKAKFVAFQAKFHSDQNLNGLNFERLRSVHELYSARIDRQFRAIMMRVENETFMLLSVLPHDDAYDRIDDRLSVRIRDKSGGMEIHDIQATAEALLRHEPSYPVKRRPERRLFDWVTDREFSDLDLTGPILGSIRLVESESDLAILLTHTDPYTSEVLTELARGTSVNAVMERFTEPVAAEPVDRTDFAAALRRSTTKVVSSDDAVAAMLESEPNAWRLFLHPMQRNIVDRNFDGPARVTGGPGSGKTVVTLHRTARLVTEAAERQRVLLTTFGAALAAELRDKLAQLLDEESMQRVDVVTVDKLALDLATQARPGYMVKRNSDKRLWLQVVGDASESEFDADFLASEWRDVICSQMITTRSEYFTARRYGRVNKLGRAQRARIWKLVERFQSLTDQRGLWGWDQMRVHAALFAEQLSEKLYAHVVVDEAQDMTMSHWRMLRAVVPEQSNDLFIAGDAFQRLYGRALPLSNAGIKVRGRSTRLTMSYRVTEQHLRAAKSILGGVGTDDLDDGMETLTEFRSVLSGPEPQFIPTADRDAELAATVEQVREWLTTDIPAGAIAVSAYTNEQVKQTVSALHKAGIPAEAMGDGLLPGDVVHVSTMHKLKGLEYLRVVITSVGQGFPHKKVRQLEVTDPQAYQQAITTARNLLFVAATRARDTSTIIWHGALSELLQDAVKGSAE</sequence>
<keyword evidence="5" id="KW-0413">Isomerase</keyword>
<dbReference type="InterPro" id="IPR014016">
    <property type="entry name" value="UvrD-like_ATP-bd"/>
</dbReference>
<evidence type="ECO:0000256" key="3">
    <source>
        <dbReference type="ARBA" id="ARBA00022806"/>
    </source>
</evidence>
<dbReference type="Pfam" id="PF13361">
    <property type="entry name" value="UvrD_C"/>
    <property type="match status" value="1"/>
</dbReference>
<dbReference type="InterPro" id="IPR000212">
    <property type="entry name" value="DNA_helicase_UvrD/REP"/>
</dbReference>
<evidence type="ECO:0000313" key="12">
    <source>
        <dbReference type="Proteomes" id="UP000321617"/>
    </source>
</evidence>
<gene>
    <name evidence="11" type="ORF">LX16_4426</name>
</gene>
<organism evidence="11 12">
    <name type="scientific">Stackebrandtia albiflava</name>
    <dbReference type="NCBI Taxonomy" id="406432"/>
    <lineage>
        <taxon>Bacteria</taxon>
        <taxon>Bacillati</taxon>
        <taxon>Actinomycetota</taxon>
        <taxon>Actinomycetes</taxon>
        <taxon>Glycomycetales</taxon>
        <taxon>Glycomycetaceae</taxon>
        <taxon>Stackebrandtia</taxon>
    </lineage>
</organism>
<name>A0A562URF3_9ACTN</name>
<dbReference type="Gene3D" id="3.40.50.300">
    <property type="entry name" value="P-loop containing nucleotide triphosphate hydrolases"/>
    <property type="match status" value="2"/>
</dbReference>
<dbReference type="GO" id="GO:0003677">
    <property type="term" value="F:DNA binding"/>
    <property type="evidence" value="ECO:0007669"/>
    <property type="project" value="InterPro"/>
</dbReference>
<keyword evidence="12" id="KW-1185">Reference proteome</keyword>
<dbReference type="RefSeq" id="WP_147142496.1">
    <property type="nucleotide sequence ID" value="NZ_BAABIJ010000004.1"/>
</dbReference>
<accession>A0A562URF3</accession>
<dbReference type="SUPFAM" id="SSF52540">
    <property type="entry name" value="P-loop containing nucleoside triphosphate hydrolases"/>
    <property type="match status" value="1"/>
</dbReference>
<dbReference type="EMBL" id="VLLL01000008">
    <property type="protein sequence ID" value="TWJ08205.1"/>
    <property type="molecule type" value="Genomic_DNA"/>
</dbReference>
<feature type="binding site" evidence="9">
    <location>
        <begin position="264"/>
        <end position="271"/>
    </location>
    <ligand>
        <name>ATP</name>
        <dbReference type="ChEBI" id="CHEBI:30616"/>
    </ligand>
</feature>
<keyword evidence="3 9" id="KW-0347">Helicase</keyword>
<evidence type="ECO:0000256" key="8">
    <source>
        <dbReference type="ARBA" id="ARBA00048988"/>
    </source>
</evidence>
<comment type="catalytic activity">
    <reaction evidence="8">
        <text>ATP + H2O = ADP + phosphate + H(+)</text>
        <dbReference type="Rhea" id="RHEA:13065"/>
        <dbReference type="ChEBI" id="CHEBI:15377"/>
        <dbReference type="ChEBI" id="CHEBI:15378"/>
        <dbReference type="ChEBI" id="CHEBI:30616"/>
        <dbReference type="ChEBI" id="CHEBI:43474"/>
        <dbReference type="ChEBI" id="CHEBI:456216"/>
        <dbReference type="EC" id="5.6.2.4"/>
    </reaction>
</comment>